<dbReference type="Pfam" id="PF11951">
    <property type="entry name" value="Fungal_trans_2"/>
    <property type="match status" value="1"/>
</dbReference>
<feature type="compositionally biased region" description="Polar residues" evidence="7">
    <location>
        <begin position="21"/>
        <end position="32"/>
    </location>
</feature>
<dbReference type="AlphaFoldDB" id="A0A194USG9"/>
<keyword evidence="3" id="KW-0805">Transcription regulation</keyword>
<feature type="region of interest" description="Disordered" evidence="7">
    <location>
        <begin position="951"/>
        <end position="972"/>
    </location>
</feature>
<feature type="compositionally biased region" description="Low complexity" evidence="7">
    <location>
        <begin position="759"/>
        <end position="768"/>
    </location>
</feature>
<name>A0A194USG9_CYTMA</name>
<feature type="region of interest" description="Disordered" evidence="7">
    <location>
        <begin position="252"/>
        <end position="279"/>
    </location>
</feature>
<gene>
    <name evidence="9" type="ORF">VP1G_01918</name>
</gene>
<keyword evidence="2" id="KW-0862">Zinc</keyword>
<dbReference type="GO" id="GO:0045944">
    <property type="term" value="P:positive regulation of transcription by RNA polymerase II"/>
    <property type="evidence" value="ECO:0007669"/>
    <property type="project" value="TreeGrafter"/>
</dbReference>
<feature type="region of interest" description="Disordered" evidence="7">
    <location>
        <begin position="816"/>
        <end position="932"/>
    </location>
</feature>
<dbReference type="Proteomes" id="UP000078576">
    <property type="component" value="Unassembled WGS sequence"/>
</dbReference>
<feature type="compositionally biased region" description="Pro residues" evidence="7">
    <location>
        <begin position="835"/>
        <end position="847"/>
    </location>
</feature>
<keyword evidence="4" id="KW-0238">DNA-binding</keyword>
<reference evidence="10" key="1">
    <citation type="submission" date="2014-12" db="EMBL/GenBank/DDBJ databases">
        <title>Genome Sequence of Valsa Canker Pathogens Uncovers a Specific Adaption of Colonization on Woody Bark.</title>
        <authorList>
            <person name="Yin Z."/>
            <person name="Liu H."/>
            <person name="Gao X."/>
            <person name="Li Z."/>
            <person name="Song N."/>
            <person name="Ke X."/>
            <person name="Dai Q."/>
            <person name="Wu Y."/>
            <person name="Sun Y."/>
            <person name="Xu J.-R."/>
            <person name="Kang Z.K."/>
            <person name="Wang L."/>
            <person name="Huang L."/>
        </authorList>
    </citation>
    <scope>NUCLEOTIDE SEQUENCE [LARGE SCALE GENOMIC DNA]</scope>
    <source>
        <strain evidence="10">SXYL134</strain>
    </source>
</reference>
<keyword evidence="5" id="KW-0804">Transcription</keyword>
<dbReference type="GO" id="GO:0008270">
    <property type="term" value="F:zinc ion binding"/>
    <property type="evidence" value="ECO:0007669"/>
    <property type="project" value="InterPro"/>
</dbReference>
<dbReference type="SMART" id="SM00066">
    <property type="entry name" value="GAL4"/>
    <property type="match status" value="1"/>
</dbReference>
<feature type="region of interest" description="Disordered" evidence="7">
    <location>
        <begin position="312"/>
        <end position="343"/>
    </location>
</feature>
<dbReference type="InterPro" id="IPR036864">
    <property type="entry name" value="Zn2-C6_fun-type_DNA-bd_sf"/>
</dbReference>
<feature type="compositionally biased region" description="Polar residues" evidence="7">
    <location>
        <begin position="911"/>
        <end position="921"/>
    </location>
</feature>
<dbReference type="EMBL" id="KN714674">
    <property type="protein sequence ID" value="KUI54598.1"/>
    <property type="molecule type" value="Genomic_DNA"/>
</dbReference>
<feature type="compositionally biased region" description="Basic and acidic residues" evidence="7">
    <location>
        <begin position="57"/>
        <end position="66"/>
    </location>
</feature>
<feature type="domain" description="Zn(2)-C6 fungal-type" evidence="8">
    <location>
        <begin position="88"/>
        <end position="116"/>
    </location>
</feature>
<dbReference type="GO" id="GO:0005634">
    <property type="term" value="C:nucleus"/>
    <property type="evidence" value="ECO:0007669"/>
    <property type="project" value="UniProtKB-SubCell"/>
</dbReference>
<keyword evidence="6" id="KW-0539">Nucleus</keyword>
<dbReference type="Pfam" id="PF00172">
    <property type="entry name" value="Zn_clus"/>
    <property type="match status" value="1"/>
</dbReference>
<dbReference type="PANTHER" id="PTHR37534:SF40">
    <property type="entry name" value="ZN(2)-C6 FUNGAL-TYPE DOMAIN-CONTAINING PROTEIN"/>
    <property type="match status" value="1"/>
</dbReference>
<feature type="compositionally biased region" description="Polar residues" evidence="7">
    <location>
        <begin position="868"/>
        <end position="903"/>
    </location>
</feature>
<dbReference type="STRING" id="694573.A0A194USG9"/>
<protein>
    <submittedName>
        <fullName evidence="9">Adhesion and hyphal regulator 1</fullName>
    </submittedName>
</protein>
<proteinExistence type="predicted"/>
<dbReference type="GO" id="GO:0000981">
    <property type="term" value="F:DNA-binding transcription factor activity, RNA polymerase II-specific"/>
    <property type="evidence" value="ECO:0007669"/>
    <property type="project" value="InterPro"/>
</dbReference>
<organism evidence="9 10">
    <name type="scientific">Cytospora mali</name>
    <name type="common">Apple Valsa canker fungus</name>
    <name type="synonym">Valsa mali</name>
    <dbReference type="NCBI Taxonomy" id="578113"/>
    <lineage>
        <taxon>Eukaryota</taxon>
        <taxon>Fungi</taxon>
        <taxon>Dikarya</taxon>
        <taxon>Ascomycota</taxon>
        <taxon>Pezizomycotina</taxon>
        <taxon>Sordariomycetes</taxon>
        <taxon>Sordariomycetidae</taxon>
        <taxon>Diaporthales</taxon>
        <taxon>Cytosporaceae</taxon>
        <taxon>Cytospora</taxon>
    </lineage>
</organism>
<sequence length="972" mass="105831">MPPTKRQRVSDAGISRRPSKSAVQSTTASPGQQRPVEGPTPTPLSFRRGREPSTGYERTESRRESESMDLGRPAISPAVAKPKRVRTGCLTCRNRHLKCDEAMPICLNCQKSNRKCERGVRLNFIDLKVEQPPVLLPPVDWKVQFQDESRLIASEYVGGSARYAKLDRKPVTPPTEHVGAEPTPRRTEIPVRPAPGHFMESSRTIPLASTQTMYYPGALSRPMQEQTYTAYEDHITQTDSRKCGDVFLAMGSGPTPASSQSGHGGRPASFSLGTMHDPYGMRDETVQMIQGYRSSDVSSVASSLVPQGVAASSSGSYRHATGSGPADPHDGLMTPQSEKNGERDYLNTPEEIHYMQVFIDKVAVWMDSLDNQKHFGRVIPYLALKSPMLLNAFLACGVKHLTLVDGGIYKDDKALHYYDTATTQLLRNLQNPERNTAECATTAVVLNVYEIMSERPAARIHHIAGARALIRECKWNAKSTGIGAACFWLNVGMEILSCLASNWATAWDPDHWGVDPEELMNMTADSPGREGRMSSSNDCHHMIGGGAEDFPSPTSNVVGVGEEETWVHRILYITAKVANFRATIPQSQEVSPHDEQVRLQSRFAEWQRLKNWCDTWNANCSRSMRPYGYLFSSSTNSVFPNVWLIKRAAIVGRLFYHTAMCLLAQINPLKHPHHDDDETRTIQLHHAHQVCGIVAHTKDQGVSTVAIRSVAVVGCVLTDRREQEEVLAILTRIYRSTGWNLKKVVGELRKAWGWDPPDSATAGSAAPGAGAGPPLPVPPSAPPPMAAMTQGDTIGGGGSAVAAAAAAAVVMNQHFGGQRDPTMQQPQDARRPSQAHPPPPPPPPQPLLAPQASTSSFSSTTERHRQASLASNAGGAQTLSGFTNTMTGPRQNTSITASSSNHPSPAGTVHTPGSVSSTVANAATPPSRPMVNPLLAQADFNQPNHPYREWYKPPEKGGHNWFGSSGGGLWPY</sequence>
<dbReference type="Gene3D" id="4.10.240.10">
    <property type="entry name" value="Zn(2)-C6 fungal-type DNA-binding domain"/>
    <property type="match status" value="1"/>
</dbReference>
<feature type="compositionally biased region" description="Pro residues" evidence="7">
    <location>
        <begin position="773"/>
        <end position="785"/>
    </location>
</feature>
<dbReference type="OrthoDB" id="4078573at2759"/>
<comment type="subcellular location">
    <subcellularLocation>
        <location evidence="1">Nucleus</location>
    </subcellularLocation>
</comment>
<keyword evidence="10" id="KW-1185">Reference proteome</keyword>
<dbReference type="InterPro" id="IPR001138">
    <property type="entry name" value="Zn2Cys6_DnaBD"/>
</dbReference>
<accession>A0A194USG9</accession>
<evidence type="ECO:0000256" key="1">
    <source>
        <dbReference type="ARBA" id="ARBA00004123"/>
    </source>
</evidence>
<dbReference type="PROSITE" id="PS00463">
    <property type="entry name" value="ZN2_CY6_FUNGAL_1"/>
    <property type="match status" value="1"/>
</dbReference>
<evidence type="ECO:0000256" key="7">
    <source>
        <dbReference type="SAM" id="MobiDB-lite"/>
    </source>
</evidence>
<dbReference type="PANTHER" id="PTHR37534">
    <property type="entry name" value="TRANSCRIPTIONAL ACTIVATOR PROTEIN UGA3"/>
    <property type="match status" value="1"/>
</dbReference>
<feature type="region of interest" description="Disordered" evidence="7">
    <location>
        <begin position="169"/>
        <end position="199"/>
    </location>
</feature>
<dbReference type="PROSITE" id="PS50048">
    <property type="entry name" value="ZN2_CY6_FUNGAL_2"/>
    <property type="match status" value="1"/>
</dbReference>
<dbReference type="SUPFAM" id="SSF57701">
    <property type="entry name" value="Zn2/Cys6 DNA-binding domain"/>
    <property type="match status" value="1"/>
</dbReference>
<evidence type="ECO:0000256" key="2">
    <source>
        <dbReference type="ARBA" id="ARBA00022833"/>
    </source>
</evidence>
<evidence type="ECO:0000256" key="6">
    <source>
        <dbReference type="ARBA" id="ARBA00023242"/>
    </source>
</evidence>
<feature type="region of interest" description="Disordered" evidence="7">
    <location>
        <begin position="759"/>
        <end position="798"/>
    </location>
</feature>
<evidence type="ECO:0000256" key="5">
    <source>
        <dbReference type="ARBA" id="ARBA00023163"/>
    </source>
</evidence>
<dbReference type="InterPro" id="IPR021858">
    <property type="entry name" value="Fun_TF"/>
</dbReference>
<dbReference type="GO" id="GO:0000976">
    <property type="term" value="F:transcription cis-regulatory region binding"/>
    <property type="evidence" value="ECO:0007669"/>
    <property type="project" value="TreeGrafter"/>
</dbReference>
<evidence type="ECO:0000259" key="8">
    <source>
        <dbReference type="PROSITE" id="PS50048"/>
    </source>
</evidence>
<evidence type="ECO:0000256" key="4">
    <source>
        <dbReference type="ARBA" id="ARBA00023125"/>
    </source>
</evidence>
<evidence type="ECO:0000313" key="10">
    <source>
        <dbReference type="Proteomes" id="UP000078576"/>
    </source>
</evidence>
<evidence type="ECO:0000256" key="3">
    <source>
        <dbReference type="ARBA" id="ARBA00023015"/>
    </source>
</evidence>
<evidence type="ECO:0000313" key="9">
    <source>
        <dbReference type="EMBL" id="KUI54598.1"/>
    </source>
</evidence>
<dbReference type="CDD" id="cd00067">
    <property type="entry name" value="GAL4"/>
    <property type="match status" value="1"/>
</dbReference>
<feature type="region of interest" description="Disordered" evidence="7">
    <location>
        <begin position="1"/>
        <end position="74"/>
    </location>
</feature>